<gene>
    <name evidence="2" type="ORF">WA1_43280</name>
</gene>
<feature type="compositionally biased region" description="Low complexity" evidence="1">
    <location>
        <begin position="33"/>
        <end position="51"/>
    </location>
</feature>
<evidence type="ECO:0000256" key="1">
    <source>
        <dbReference type="SAM" id="MobiDB-lite"/>
    </source>
</evidence>
<keyword evidence="3" id="KW-1185">Reference proteome</keyword>
<dbReference type="Proteomes" id="UP000076925">
    <property type="component" value="Unassembled WGS sequence"/>
</dbReference>
<dbReference type="EMBL" id="ANNX02000047">
    <property type="protein sequence ID" value="KYC36516.1"/>
    <property type="molecule type" value="Genomic_DNA"/>
</dbReference>
<name>A0A139WVP9_9CYAN</name>
<dbReference type="InterPro" id="IPR027417">
    <property type="entry name" value="P-loop_NTPase"/>
</dbReference>
<dbReference type="AlphaFoldDB" id="A0A139WVP9"/>
<organism evidence="2 3">
    <name type="scientific">Scytonema hofmannii PCC 7110</name>
    <dbReference type="NCBI Taxonomy" id="128403"/>
    <lineage>
        <taxon>Bacteria</taxon>
        <taxon>Bacillati</taxon>
        <taxon>Cyanobacteriota</taxon>
        <taxon>Cyanophyceae</taxon>
        <taxon>Nostocales</taxon>
        <taxon>Scytonemataceae</taxon>
        <taxon>Scytonema</taxon>
    </lineage>
</organism>
<feature type="region of interest" description="Disordered" evidence="1">
    <location>
        <begin position="1"/>
        <end position="62"/>
    </location>
</feature>
<dbReference type="SUPFAM" id="SSF52540">
    <property type="entry name" value="P-loop containing nucleoside triphosphate hydrolases"/>
    <property type="match status" value="1"/>
</dbReference>
<reference evidence="2 3" key="1">
    <citation type="journal article" date="2013" name="Genome Biol. Evol.">
        <title>Genomes of Stigonematalean cyanobacteria (subsection V) and the evolution of oxygenic photosynthesis from prokaryotes to plastids.</title>
        <authorList>
            <person name="Dagan T."/>
            <person name="Roettger M."/>
            <person name="Stucken K."/>
            <person name="Landan G."/>
            <person name="Koch R."/>
            <person name="Major P."/>
            <person name="Gould S.B."/>
            <person name="Goremykin V.V."/>
            <person name="Rippka R."/>
            <person name="Tandeau de Marsac N."/>
            <person name="Gugger M."/>
            <person name="Lockhart P.J."/>
            <person name="Allen J.F."/>
            <person name="Brune I."/>
            <person name="Maus I."/>
            <person name="Puhler A."/>
            <person name="Martin W.F."/>
        </authorList>
    </citation>
    <scope>NUCLEOTIDE SEQUENCE [LARGE SCALE GENOMIC DNA]</scope>
    <source>
        <strain evidence="2 3">PCC 7110</strain>
    </source>
</reference>
<comment type="caution">
    <text evidence="2">The sequence shown here is derived from an EMBL/GenBank/DDBJ whole genome shotgun (WGS) entry which is preliminary data.</text>
</comment>
<accession>A0A139WVP9</accession>
<evidence type="ECO:0000313" key="2">
    <source>
        <dbReference type="EMBL" id="KYC36516.1"/>
    </source>
</evidence>
<proteinExistence type="predicted"/>
<protein>
    <submittedName>
        <fullName evidence="2">Uncharacterized protein</fullName>
    </submittedName>
</protein>
<dbReference type="Gene3D" id="3.40.50.300">
    <property type="entry name" value="P-loop containing nucleotide triphosphate hydrolases"/>
    <property type="match status" value="1"/>
</dbReference>
<dbReference type="STRING" id="128403.WA1_43280"/>
<sequence length="104" mass="11460">MPSPPPWRQFWHPVDPKNLAPSARDYRKQLPNTIPIPDSASSSDSTSNSSAEFSRDKNRGQTFRLHSAKEQIVDAVNAALYLRRPLLVTGRPGTGKTSLAYAIG</sequence>
<evidence type="ECO:0000313" key="3">
    <source>
        <dbReference type="Proteomes" id="UP000076925"/>
    </source>
</evidence>